<protein>
    <submittedName>
        <fullName evidence="3">Arsenate reductase</fullName>
        <ecNumber evidence="3">1.20.4.1</ecNumber>
    </submittedName>
</protein>
<accession>A0ABU1WWU9</accession>
<feature type="domain" description="Phosphotyrosine protein phosphatase I" evidence="2">
    <location>
        <begin position="6"/>
        <end position="142"/>
    </location>
</feature>
<evidence type="ECO:0000259" key="2">
    <source>
        <dbReference type="SMART" id="SM00226"/>
    </source>
</evidence>
<gene>
    <name evidence="3" type="ORF">J2W40_000200</name>
</gene>
<comment type="caution">
    <text evidence="3">The sequence shown here is derived from an EMBL/GenBank/DDBJ whole genome shotgun (WGS) entry which is preliminary data.</text>
</comment>
<name>A0ABU1WWU9_SPHXE</name>
<dbReference type="RefSeq" id="WP_310221235.1">
    <property type="nucleotide sequence ID" value="NZ_JAVDWV010000001.1"/>
</dbReference>
<organism evidence="3 4">
    <name type="scientific">Sphingobium xenophagum</name>
    <dbReference type="NCBI Taxonomy" id="121428"/>
    <lineage>
        <taxon>Bacteria</taxon>
        <taxon>Pseudomonadati</taxon>
        <taxon>Pseudomonadota</taxon>
        <taxon>Alphaproteobacteria</taxon>
        <taxon>Sphingomonadales</taxon>
        <taxon>Sphingomonadaceae</taxon>
        <taxon>Sphingobium</taxon>
    </lineage>
</organism>
<dbReference type="GO" id="GO:0008794">
    <property type="term" value="F:arsenate reductase (glutaredoxin) activity"/>
    <property type="evidence" value="ECO:0007669"/>
    <property type="project" value="UniProtKB-EC"/>
</dbReference>
<reference evidence="3 4" key="1">
    <citation type="submission" date="2023-07" db="EMBL/GenBank/DDBJ databases">
        <title>Sorghum-associated microbial communities from plants grown in Nebraska, USA.</title>
        <authorList>
            <person name="Schachtman D."/>
        </authorList>
    </citation>
    <scope>NUCLEOTIDE SEQUENCE [LARGE SCALE GENOMIC DNA]</scope>
    <source>
        <strain evidence="3 4">4256</strain>
    </source>
</reference>
<dbReference type="SUPFAM" id="SSF52788">
    <property type="entry name" value="Phosphotyrosine protein phosphatases I"/>
    <property type="match status" value="1"/>
</dbReference>
<evidence type="ECO:0000313" key="4">
    <source>
        <dbReference type="Proteomes" id="UP001267638"/>
    </source>
</evidence>
<keyword evidence="1" id="KW-0059">Arsenical resistance</keyword>
<proteinExistence type="predicted"/>
<dbReference type="PANTHER" id="PTHR43428">
    <property type="entry name" value="ARSENATE REDUCTASE"/>
    <property type="match status" value="1"/>
</dbReference>
<dbReference type="Gene3D" id="3.40.50.2300">
    <property type="match status" value="1"/>
</dbReference>
<dbReference type="EC" id="1.20.4.1" evidence="3"/>
<sequence>MTDKVYNVLFLCTGNSARSILGEALMNKLGAGRFRAWSAGSQPKGDVHPMALSVLSGLGFETAGMRSKSWDEFAAPGAPQFDFIFTVCDNAAGEACPVWIGHPMTAHWGIEDPAAVEGEGQRDAFLTALRYLRNRITLFLELPLYALDAMATQRKLKEIGQSEGASAQAGANA</sequence>
<keyword evidence="4" id="KW-1185">Reference proteome</keyword>
<evidence type="ECO:0000256" key="1">
    <source>
        <dbReference type="ARBA" id="ARBA00022849"/>
    </source>
</evidence>
<dbReference type="InterPro" id="IPR023485">
    <property type="entry name" value="Ptyr_pPase"/>
</dbReference>
<dbReference type="InterPro" id="IPR036196">
    <property type="entry name" value="Ptyr_pPase_sf"/>
</dbReference>
<dbReference type="PANTHER" id="PTHR43428:SF1">
    <property type="entry name" value="ARSENATE REDUCTASE"/>
    <property type="match status" value="1"/>
</dbReference>
<keyword evidence="3" id="KW-0560">Oxidoreductase</keyword>
<evidence type="ECO:0000313" key="3">
    <source>
        <dbReference type="EMBL" id="MDR7153406.1"/>
    </source>
</evidence>
<dbReference type="EMBL" id="JAVDWV010000001">
    <property type="protein sequence ID" value="MDR7153406.1"/>
    <property type="molecule type" value="Genomic_DNA"/>
</dbReference>
<dbReference type="SMART" id="SM00226">
    <property type="entry name" value="LMWPc"/>
    <property type="match status" value="1"/>
</dbReference>
<dbReference type="Proteomes" id="UP001267638">
    <property type="component" value="Unassembled WGS sequence"/>
</dbReference>
<dbReference type="Pfam" id="PF01451">
    <property type="entry name" value="LMWPc"/>
    <property type="match status" value="1"/>
</dbReference>
<dbReference type="CDD" id="cd16345">
    <property type="entry name" value="LMWP_ArsC"/>
    <property type="match status" value="1"/>
</dbReference>